<keyword evidence="7" id="KW-0800">Toxin</keyword>
<dbReference type="eggNOG" id="KOG4419">
    <property type="taxonomic scope" value="Eukaryota"/>
</dbReference>
<evidence type="ECO:0000313" key="19">
    <source>
        <dbReference type="EnsemblMetazoa" id="ADAC007227-PA"/>
    </source>
</evidence>
<gene>
    <name evidence="18" type="ORF">AND_007227</name>
</gene>
<comment type="subcellular location">
    <subcellularLocation>
        <location evidence="2">Secreted</location>
    </subcellularLocation>
</comment>
<evidence type="ECO:0000256" key="10">
    <source>
        <dbReference type="ARBA" id="ARBA00022741"/>
    </source>
</evidence>
<evidence type="ECO:0000256" key="2">
    <source>
        <dbReference type="ARBA" id="ARBA00004613"/>
    </source>
</evidence>
<keyword evidence="9 15" id="KW-0732">Signal</keyword>
<dbReference type="GO" id="GO:0000166">
    <property type="term" value="F:nucleotide binding"/>
    <property type="evidence" value="ECO:0007669"/>
    <property type="project" value="UniProtKB-KW"/>
</dbReference>
<dbReference type="STRING" id="43151.W5JCQ6"/>
<keyword evidence="8" id="KW-0479">Metal-binding</keyword>
<keyword evidence="13" id="KW-1199">Hemostasis impairing toxin</keyword>
<evidence type="ECO:0000256" key="12">
    <source>
        <dbReference type="ARBA" id="ARBA00023180"/>
    </source>
</evidence>
<evidence type="ECO:0000256" key="5">
    <source>
        <dbReference type="ARBA" id="ARBA00022442"/>
    </source>
</evidence>
<evidence type="ECO:0000313" key="18">
    <source>
        <dbReference type="EMBL" id="ETN61123.1"/>
    </source>
</evidence>
<dbReference type="EnsemblMetazoa" id="ADAC007227-RA">
    <property type="protein sequence ID" value="ADAC007227-PA"/>
    <property type="gene ID" value="ADAC007227"/>
</dbReference>
<dbReference type="PROSITE" id="PS00785">
    <property type="entry name" value="5_NUCLEOTIDASE_1"/>
    <property type="match status" value="1"/>
</dbReference>
<dbReference type="HOGENOM" id="CLU_005854_7_1_1"/>
<dbReference type="SUPFAM" id="SSF56300">
    <property type="entry name" value="Metallo-dependent phosphatases"/>
    <property type="match status" value="1"/>
</dbReference>
<dbReference type="InterPro" id="IPR008334">
    <property type="entry name" value="5'-Nucleotdase_C"/>
</dbReference>
<dbReference type="Gene3D" id="3.60.21.10">
    <property type="match status" value="1"/>
</dbReference>
<dbReference type="OMA" id="GFRWMLE"/>
<evidence type="ECO:0000256" key="11">
    <source>
        <dbReference type="ARBA" id="ARBA00022801"/>
    </source>
</evidence>
<evidence type="ECO:0000256" key="15">
    <source>
        <dbReference type="RuleBase" id="RU362119"/>
    </source>
</evidence>
<dbReference type="GO" id="GO:0008253">
    <property type="term" value="F:5'-nucleotidase activity"/>
    <property type="evidence" value="ECO:0007669"/>
    <property type="project" value="TreeGrafter"/>
</dbReference>
<reference evidence="19" key="4">
    <citation type="submission" date="2015-06" db="UniProtKB">
        <authorList>
            <consortium name="EnsemblMetazoa"/>
        </authorList>
    </citation>
    <scope>IDENTIFICATION</scope>
</reference>
<accession>W5JCQ6</accession>
<keyword evidence="11 15" id="KW-0378">Hydrolase</keyword>
<dbReference type="Gene3D" id="3.90.780.10">
    <property type="entry name" value="5'-Nucleotidase, C-terminal domain"/>
    <property type="match status" value="1"/>
</dbReference>
<dbReference type="VEuPathDB" id="VectorBase:ADAC007227"/>
<feature type="signal peptide" evidence="15">
    <location>
        <begin position="1"/>
        <end position="27"/>
    </location>
</feature>
<dbReference type="GO" id="GO:0004050">
    <property type="term" value="F:apyrase activity"/>
    <property type="evidence" value="ECO:0007669"/>
    <property type="project" value="UniProtKB-EC"/>
</dbReference>
<evidence type="ECO:0000256" key="8">
    <source>
        <dbReference type="ARBA" id="ARBA00022723"/>
    </source>
</evidence>
<dbReference type="GO" id="GO:0006196">
    <property type="term" value="P:AMP catabolic process"/>
    <property type="evidence" value="ECO:0007669"/>
    <property type="project" value="TreeGrafter"/>
</dbReference>
<dbReference type="InterPro" id="IPR006179">
    <property type="entry name" value="5_nucleotidase/apyrase"/>
</dbReference>
<name>W5JCQ6_ANODA</name>
<dbReference type="FunFam" id="3.60.21.10:FF:000020">
    <property type="entry name" value="NT5E isoform 4"/>
    <property type="match status" value="1"/>
</dbReference>
<sequence length="572" mass="62380">MAPGNVAATLLRLAFGVLVLVPWQCQATDHLPTDGNYDGLLPITIIHTNDFHARFEETTTSSGICKPTDQAAGRCVAGLARVFSAVKQLKQDYATKNPIYLNAGDNYQGTLWYTLLRANVTGDLLKDLPPDVMTLGNHEFDHSPSGLAPFLKQMQSVGVKTVSANLVRNMEPALEGVEIRRSVVIHRSKRPGSKPLSVGIIGVTHDITHLETLTGKVTFSNCSEAVLREAKHLHRERVKRIIVLSHCGLDIDRITAELAGRYIDVIVGGHTHSFLFPPNSTQPRDPAEVVVGDYPVEVTNSDGHKVLITQAYAFGKYVGRLTVYFDGSGRVKYWDGYPVYMSNAMPQDPATLQRLVPWRAEVDRIGSQKIGTTAILVNHANCRLGECTAGSLVADSFSAYYTNATSRPVSFIHAGNFRASIPIGDVTNGQAIAVAPFGNTVDLIQLSGEALRMCLEHSWTFDSERRFNVAQVSGIRYTLNLSNAPYQRVTAVTIVDPLDGQYKPLEATKLYSVATLSYLMQGLNGFRWMLEGTNRQIGPLDSDVLIAYISRLGEVNASNLPGGRISVSGTAA</sequence>
<evidence type="ECO:0000256" key="3">
    <source>
        <dbReference type="ARBA" id="ARBA00006654"/>
    </source>
</evidence>
<keyword evidence="12" id="KW-0325">Glycoprotein</keyword>
<dbReference type="PANTHER" id="PTHR11575">
    <property type="entry name" value="5'-NUCLEOTIDASE-RELATED"/>
    <property type="match status" value="1"/>
</dbReference>
<dbReference type="InterPro" id="IPR029052">
    <property type="entry name" value="Metallo-depent_PP-like"/>
</dbReference>
<keyword evidence="5" id="KW-1201">Platelet aggregation inhibiting toxin</keyword>
<reference evidence="18 20" key="1">
    <citation type="journal article" date="2010" name="BMC Genomics">
        <title>Combination of measures distinguishes pre-miRNAs from other stem-loops in the genome of the newly sequenced Anopheles darlingi.</title>
        <authorList>
            <person name="Mendes N.D."/>
            <person name="Freitas A.T."/>
            <person name="Vasconcelos A.T."/>
            <person name="Sagot M.F."/>
        </authorList>
    </citation>
    <scope>NUCLEOTIDE SEQUENCE</scope>
</reference>
<evidence type="ECO:0000256" key="1">
    <source>
        <dbReference type="ARBA" id="ARBA00001968"/>
    </source>
</evidence>
<dbReference type="PRINTS" id="PR01607">
    <property type="entry name" value="APYRASEFAMLY"/>
</dbReference>
<dbReference type="InterPro" id="IPR004843">
    <property type="entry name" value="Calcineurin-like_PHP"/>
</dbReference>
<evidence type="ECO:0000259" key="17">
    <source>
        <dbReference type="Pfam" id="PF02872"/>
    </source>
</evidence>
<evidence type="ECO:0000256" key="14">
    <source>
        <dbReference type="ARBA" id="ARBA00074431"/>
    </source>
</evidence>
<evidence type="ECO:0000313" key="20">
    <source>
        <dbReference type="Proteomes" id="UP000000673"/>
    </source>
</evidence>
<reference evidence="18" key="2">
    <citation type="submission" date="2010-05" db="EMBL/GenBank/DDBJ databases">
        <authorList>
            <person name="Almeida L.G."/>
            <person name="Nicolas M.F."/>
            <person name="Souza R.C."/>
            <person name="Vasconcelos A.T.R."/>
        </authorList>
    </citation>
    <scope>NUCLEOTIDE SEQUENCE</scope>
</reference>
<dbReference type="AlphaFoldDB" id="W5JCQ6"/>
<feature type="domain" description="Calcineurin-like phosphoesterase" evidence="16">
    <location>
        <begin position="44"/>
        <end position="273"/>
    </location>
</feature>
<reference evidence="18" key="3">
    <citation type="journal article" date="2013" name="Nucleic Acids Res.">
        <title>The genome of Anopheles darlingi, the main neotropical malaria vector.</title>
        <authorList>
            <person name="Marinotti O."/>
            <person name="Cerqueira G.C."/>
            <person name="de Almeida L.G."/>
            <person name="Ferro M.I."/>
            <person name="Loreto E.L."/>
            <person name="Zaha A."/>
            <person name="Teixeira S.M."/>
            <person name="Wespiser A.R."/>
            <person name="Almeida E Silva A."/>
            <person name="Schlindwein A.D."/>
            <person name="Pacheco A.C."/>
            <person name="Silva A.L."/>
            <person name="Graveley B.R."/>
            <person name="Walenz B.P."/>
            <person name="Lima Bde A."/>
            <person name="Ribeiro C.A."/>
            <person name="Nunes-Silva C.G."/>
            <person name="de Carvalho C.R."/>
            <person name="Soares C.M."/>
            <person name="de Menezes C.B."/>
            <person name="Matiolli C."/>
            <person name="Caffrey D."/>
            <person name="Araujo D.A."/>
            <person name="de Oliveira D.M."/>
            <person name="Golenbock D."/>
            <person name="Grisard E.C."/>
            <person name="Fantinatti-Garboggini F."/>
            <person name="de Carvalho F.M."/>
            <person name="Barcellos F.G."/>
            <person name="Prosdocimi F."/>
            <person name="May G."/>
            <person name="Azevedo Junior G.M."/>
            <person name="Guimaraes G.M."/>
            <person name="Goldman G.H."/>
            <person name="Padilha I.Q."/>
            <person name="Batista Jda S."/>
            <person name="Ferro J.A."/>
            <person name="Ribeiro J.M."/>
            <person name="Fietto J.L."/>
            <person name="Dabbas K.M."/>
            <person name="Cerdeira L."/>
            <person name="Agnez-Lima L.F."/>
            <person name="Brocchi M."/>
            <person name="de Carvalho M.O."/>
            <person name="Teixeira Mde M."/>
            <person name="Diniz Maia Mde M."/>
            <person name="Goldman M.H."/>
            <person name="Cruz Schneider M.P."/>
            <person name="Felipe M.S."/>
            <person name="Hungria M."/>
            <person name="Nicolas M.F."/>
            <person name="Pereira M."/>
            <person name="Montes M.A."/>
            <person name="Cantao M.E."/>
            <person name="Vincentz M."/>
            <person name="Rafael M.S."/>
            <person name="Silverman N."/>
            <person name="Stoco P.H."/>
            <person name="Souza R.C."/>
            <person name="Vicentini R."/>
            <person name="Gazzinelli R.T."/>
            <person name="Neves Rde O."/>
            <person name="Silva R."/>
            <person name="Astolfi-Filho S."/>
            <person name="Maciel T.E."/>
            <person name="Urmenyi T.P."/>
            <person name="Tadei W.P."/>
            <person name="Camargo E.P."/>
            <person name="de Vasconcelos A.T."/>
        </authorList>
    </citation>
    <scope>NUCLEOTIDE SEQUENCE</scope>
</reference>
<dbReference type="PANTHER" id="PTHR11575:SF32">
    <property type="entry name" value="APYRASE-LIKE PROTEIN"/>
    <property type="match status" value="1"/>
</dbReference>
<evidence type="ECO:0000259" key="16">
    <source>
        <dbReference type="Pfam" id="PF00149"/>
    </source>
</evidence>
<organism evidence="18">
    <name type="scientific">Anopheles darlingi</name>
    <name type="common">Mosquito</name>
    <dbReference type="NCBI Taxonomy" id="43151"/>
    <lineage>
        <taxon>Eukaryota</taxon>
        <taxon>Metazoa</taxon>
        <taxon>Ecdysozoa</taxon>
        <taxon>Arthropoda</taxon>
        <taxon>Hexapoda</taxon>
        <taxon>Insecta</taxon>
        <taxon>Pterygota</taxon>
        <taxon>Neoptera</taxon>
        <taxon>Endopterygota</taxon>
        <taxon>Diptera</taxon>
        <taxon>Nematocera</taxon>
        <taxon>Culicoidea</taxon>
        <taxon>Culicidae</taxon>
        <taxon>Anophelinae</taxon>
        <taxon>Anopheles</taxon>
    </lineage>
</organism>
<dbReference type="GO" id="GO:0005886">
    <property type="term" value="C:plasma membrane"/>
    <property type="evidence" value="ECO:0007669"/>
    <property type="project" value="TreeGrafter"/>
</dbReference>
<evidence type="ECO:0000256" key="6">
    <source>
        <dbReference type="ARBA" id="ARBA00022525"/>
    </source>
</evidence>
<dbReference type="Pfam" id="PF02872">
    <property type="entry name" value="5_nucleotid_C"/>
    <property type="match status" value="1"/>
</dbReference>
<dbReference type="EC" id="3.6.1.5" evidence="4"/>
<dbReference type="VEuPathDB" id="VectorBase:ADAR2_000412"/>
<dbReference type="SUPFAM" id="SSF55816">
    <property type="entry name" value="5'-nucleotidase (syn. UDP-sugar hydrolase), C-terminal domain"/>
    <property type="match status" value="1"/>
</dbReference>
<keyword evidence="10 15" id="KW-0547">Nucleotide-binding</keyword>
<feature type="chain" id="PRO_5009999570" description="Apyrase" evidence="15">
    <location>
        <begin position="28"/>
        <end position="572"/>
    </location>
</feature>
<protein>
    <recommendedName>
        <fullName evidence="14">Apyrase</fullName>
        <ecNumber evidence="4">3.6.1.5</ecNumber>
    </recommendedName>
</protein>
<dbReference type="GO" id="GO:0090729">
    <property type="term" value="F:toxin activity"/>
    <property type="evidence" value="ECO:0007669"/>
    <property type="project" value="UniProtKB-KW"/>
</dbReference>
<dbReference type="GO" id="GO:0005576">
    <property type="term" value="C:extracellular region"/>
    <property type="evidence" value="ECO:0007669"/>
    <property type="project" value="UniProtKB-SubCell"/>
</dbReference>
<dbReference type="GO" id="GO:0046872">
    <property type="term" value="F:metal ion binding"/>
    <property type="evidence" value="ECO:0007669"/>
    <property type="project" value="UniProtKB-KW"/>
</dbReference>
<keyword evidence="6" id="KW-0964">Secreted</keyword>
<keyword evidence="20" id="KW-1185">Reference proteome</keyword>
<comment type="cofactor">
    <cofactor evidence="1">
        <name>a divalent metal cation</name>
        <dbReference type="ChEBI" id="CHEBI:60240"/>
    </cofactor>
</comment>
<comment type="similarity">
    <text evidence="3 15">Belongs to the 5'-nucleotidase family.</text>
</comment>
<evidence type="ECO:0000256" key="9">
    <source>
        <dbReference type="ARBA" id="ARBA00022729"/>
    </source>
</evidence>
<dbReference type="InterPro" id="IPR006146">
    <property type="entry name" value="5'-Nucleotdase_CS"/>
</dbReference>
<dbReference type="Pfam" id="PF00149">
    <property type="entry name" value="Metallophos"/>
    <property type="match status" value="1"/>
</dbReference>
<evidence type="ECO:0000256" key="7">
    <source>
        <dbReference type="ARBA" id="ARBA00022656"/>
    </source>
</evidence>
<proteinExistence type="inferred from homology"/>
<dbReference type="EMBL" id="ADMH02001774">
    <property type="protein sequence ID" value="ETN61123.1"/>
    <property type="molecule type" value="Genomic_DNA"/>
</dbReference>
<dbReference type="InterPro" id="IPR036907">
    <property type="entry name" value="5'-Nucleotdase_C_sf"/>
</dbReference>
<dbReference type="Proteomes" id="UP000000673">
    <property type="component" value="Unassembled WGS sequence"/>
</dbReference>
<evidence type="ECO:0000256" key="13">
    <source>
        <dbReference type="ARBA" id="ARBA00023240"/>
    </source>
</evidence>
<dbReference type="CDD" id="cd07409">
    <property type="entry name" value="MPP_CD73_N"/>
    <property type="match status" value="1"/>
</dbReference>
<dbReference type="PROSITE" id="PS00786">
    <property type="entry name" value="5_NUCLEOTIDASE_2"/>
    <property type="match status" value="1"/>
</dbReference>
<evidence type="ECO:0000256" key="4">
    <source>
        <dbReference type="ARBA" id="ARBA00012148"/>
    </source>
</evidence>
<feature type="domain" description="5'-Nucleotidase C-terminal" evidence="17">
    <location>
        <begin position="370"/>
        <end position="529"/>
    </location>
</feature>